<dbReference type="EMBL" id="OZ034816">
    <property type="protein sequence ID" value="CAL1377041.1"/>
    <property type="molecule type" value="Genomic_DNA"/>
</dbReference>
<gene>
    <name evidence="1" type="ORF">LTRI10_LOCUS18725</name>
</gene>
<evidence type="ECO:0000313" key="2">
    <source>
        <dbReference type="Proteomes" id="UP001497516"/>
    </source>
</evidence>
<dbReference type="Proteomes" id="UP001497516">
    <property type="component" value="Chromosome 3"/>
</dbReference>
<sequence length="195" mass="21460">MQQSSRGAGLGKWLSHEQLLLHRDDHLAKQKALHYELEGMAALIREIILEKYHDVLDGDTDVSAKLEVIDGASNDHADLDVIGKEEVVKELKKVESDLVSYVQQKADILQLLKDPPTDCGLPNLIDYFIEVELAIKRAKSTRKVLVAKLGPPVEGNGCSATGESSEYGAGSEVLNVEIQSKQGLKLVDYPSDRDE</sequence>
<proteinExistence type="predicted"/>
<organism evidence="1 2">
    <name type="scientific">Linum trigynum</name>
    <dbReference type="NCBI Taxonomy" id="586398"/>
    <lineage>
        <taxon>Eukaryota</taxon>
        <taxon>Viridiplantae</taxon>
        <taxon>Streptophyta</taxon>
        <taxon>Embryophyta</taxon>
        <taxon>Tracheophyta</taxon>
        <taxon>Spermatophyta</taxon>
        <taxon>Magnoliopsida</taxon>
        <taxon>eudicotyledons</taxon>
        <taxon>Gunneridae</taxon>
        <taxon>Pentapetalae</taxon>
        <taxon>rosids</taxon>
        <taxon>fabids</taxon>
        <taxon>Malpighiales</taxon>
        <taxon>Linaceae</taxon>
        <taxon>Linum</taxon>
    </lineage>
</organism>
<name>A0AAV2DTQ7_9ROSI</name>
<evidence type="ECO:0000313" key="1">
    <source>
        <dbReference type="EMBL" id="CAL1377041.1"/>
    </source>
</evidence>
<dbReference type="AlphaFoldDB" id="A0AAV2DTQ7"/>
<accession>A0AAV2DTQ7</accession>
<keyword evidence="2" id="KW-1185">Reference proteome</keyword>
<reference evidence="1 2" key="1">
    <citation type="submission" date="2024-04" db="EMBL/GenBank/DDBJ databases">
        <authorList>
            <person name="Fracassetti M."/>
        </authorList>
    </citation>
    <scope>NUCLEOTIDE SEQUENCE [LARGE SCALE GENOMIC DNA]</scope>
</reference>
<protein>
    <submittedName>
        <fullName evidence="1">Uncharacterized protein</fullName>
    </submittedName>
</protein>